<name>A0ACB7GGA5_MANES</name>
<organism evidence="1 2">
    <name type="scientific">Manihot esculenta</name>
    <name type="common">Cassava</name>
    <name type="synonym">Jatropha manihot</name>
    <dbReference type="NCBI Taxonomy" id="3983"/>
    <lineage>
        <taxon>Eukaryota</taxon>
        <taxon>Viridiplantae</taxon>
        <taxon>Streptophyta</taxon>
        <taxon>Embryophyta</taxon>
        <taxon>Tracheophyta</taxon>
        <taxon>Spermatophyta</taxon>
        <taxon>Magnoliopsida</taxon>
        <taxon>eudicotyledons</taxon>
        <taxon>Gunneridae</taxon>
        <taxon>Pentapetalae</taxon>
        <taxon>rosids</taxon>
        <taxon>fabids</taxon>
        <taxon>Malpighiales</taxon>
        <taxon>Euphorbiaceae</taxon>
        <taxon>Crotonoideae</taxon>
        <taxon>Manihoteae</taxon>
        <taxon>Manihot</taxon>
    </lineage>
</organism>
<gene>
    <name evidence="1" type="ORF">MANES_14G130000v8</name>
</gene>
<reference evidence="2" key="1">
    <citation type="journal article" date="2016" name="Nat. Biotechnol.">
        <title>Sequencing wild and cultivated cassava and related species reveals extensive interspecific hybridization and genetic diversity.</title>
        <authorList>
            <person name="Bredeson J.V."/>
            <person name="Lyons J.B."/>
            <person name="Prochnik S.E."/>
            <person name="Wu G.A."/>
            <person name="Ha C.M."/>
            <person name="Edsinger-Gonzales E."/>
            <person name="Grimwood J."/>
            <person name="Schmutz J."/>
            <person name="Rabbi I.Y."/>
            <person name="Egesi C."/>
            <person name="Nauluvula P."/>
            <person name="Lebot V."/>
            <person name="Ndunguru J."/>
            <person name="Mkamilo G."/>
            <person name="Bart R.S."/>
            <person name="Setter T.L."/>
            <person name="Gleadow R.M."/>
            <person name="Kulakow P."/>
            <person name="Ferguson M.E."/>
            <person name="Rounsley S."/>
            <person name="Rokhsar D.S."/>
        </authorList>
    </citation>
    <scope>NUCLEOTIDE SEQUENCE [LARGE SCALE GENOMIC DNA]</scope>
    <source>
        <strain evidence="2">cv. AM560-2</strain>
    </source>
</reference>
<dbReference type="Proteomes" id="UP000091857">
    <property type="component" value="Chromosome 14"/>
</dbReference>
<proteinExistence type="predicted"/>
<evidence type="ECO:0000313" key="1">
    <source>
        <dbReference type="EMBL" id="KAG8639277.1"/>
    </source>
</evidence>
<protein>
    <submittedName>
        <fullName evidence="1">Uncharacterized protein</fullName>
    </submittedName>
</protein>
<accession>A0ACB7GGA5</accession>
<dbReference type="EMBL" id="CM004400">
    <property type="protein sequence ID" value="KAG8639277.1"/>
    <property type="molecule type" value="Genomic_DNA"/>
</dbReference>
<evidence type="ECO:0000313" key="2">
    <source>
        <dbReference type="Proteomes" id="UP000091857"/>
    </source>
</evidence>
<keyword evidence="2" id="KW-1185">Reference proteome</keyword>
<sequence length="133" mass="14928">MSWSGGDWMCSACQYMNFRNREACQHCGYPKCQGPDPAEWTRILPGDWYCTAHNCRAHNYASRPSCYKCGAHKNPYASGCQSSTHYGSEVTFPPGWKSGDWICLRMGCGGHNYASRTECFRCKAPKDFGGTIE</sequence>
<comment type="caution">
    <text evidence="1">The sequence shown here is derived from an EMBL/GenBank/DDBJ whole genome shotgun (WGS) entry which is preliminary data.</text>
</comment>